<evidence type="ECO:0000313" key="3">
    <source>
        <dbReference type="Proteomes" id="UP000184327"/>
    </source>
</evidence>
<reference evidence="2 3" key="1">
    <citation type="submission" date="2016-11" db="EMBL/GenBank/DDBJ databases">
        <authorList>
            <person name="Jaros S."/>
            <person name="Januszkiewicz K."/>
            <person name="Wedrychowicz H."/>
        </authorList>
    </citation>
    <scope>NUCLEOTIDE SEQUENCE [LARGE SCALE GENOMIC DNA]</scope>
    <source>
        <strain evidence="2 3">DSM 16112</strain>
    </source>
</reference>
<evidence type="ECO:0008006" key="4">
    <source>
        <dbReference type="Google" id="ProtNLM"/>
    </source>
</evidence>
<dbReference type="EMBL" id="FQUZ01000021">
    <property type="protein sequence ID" value="SHF40988.1"/>
    <property type="molecule type" value="Genomic_DNA"/>
</dbReference>
<name>A0A1M5BEY9_9BURK</name>
<dbReference type="Proteomes" id="UP000184327">
    <property type="component" value="Unassembled WGS sequence"/>
</dbReference>
<organism evidence="2 3">
    <name type="scientific">Lampropedia hyalina DSM 16112</name>
    <dbReference type="NCBI Taxonomy" id="1122156"/>
    <lineage>
        <taxon>Bacteria</taxon>
        <taxon>Pseudomonadati</taxon>
        <taxon>Pseudomonadota</taxon>
        <taxon>Betaproteobacteria</taxon>
        <taxon>Burkholderiales</taxon>
        <taxon>Comamonadaceae</taxon>
        <taxon>Lampropedia</taxon>
    </lineage>
</organism>
<dbReference type="PROSITE" id="PS51257">
    <property type="entry name" value="PROKAR_LIPOPROTEIN"/>
    <property type="match status" value="1"/>
</dbReference>
<dbReference type="RefSeq" id="WP_073356450.1">
    <property type="nucleotide sequence ID" value="NZ_FQUZ01000021.1"/>
</dbReference>
<accession>A0A1M5BEY9</accession>
<keyword evidence="1" id="KW-0732">Signal</keyword>
<dbReference type="STRING" id="1122156.SAMN02745117_01895"/>
<gene>
    <name evidence="2" type="ORF">SAMN02745117_01895</name>
</gene>
<evidence type="ECO:0000313" key="2">
    <source>
        <dbReference type="EMBL" id="SHF40988.1"/>
    </source>
</evidence>
<dbReference type="AlphaFoldDB" id="A0A1M5BEY9"/>
<protein>
    <recommendedName>
        <fullName evidence="4">DUF4136 domain-containing protein</fullName>
    </recommendedName>
</protein>
<sequence length="205" mass="23251">MQQRFKKVSLALALAASALFITGCASTRTIESQVQSYSTLTAQPDPATYRLERLPSQQGLRRDGAWRQRQLLEAVTTQALAEHGMQRDDANGAYRLELFSHASSHRAYWPHDLGFTWGMGYGPWGWHPVLGYYGNWRDRPPTVYVLEVRLVLRDSTGQVVYETQARYDDVWFNEAEIYRALLKAALDGFPTPAEGVRVLHHTVAP</sequence>
<keyword evidence="3" id="KW-1185">Reference proteome</keyword>
<feature type="chain" id="PRO_5012996804" description="DUF4136 domain-containing protein" evidence="1">
    <location>
        <begin position="26"/>
        <end position="205"/>
    </location>
</feature>
<proteinExistence type="predicted"/>
<evidence type="ECO:0000256" key="1">
    <source>
        <dbReference type="SAM" id="SignalP"/>
    </source>
</evidence>
<feature type="signal peptide" evidence="1">
    <location>
        <begin position="1"/>
        <end position="25"/>
    </location>
</feature>
<dbReference type="OrthoDB" id="8687009at2"/>